<evidence type="ECO:0000313" key="3">
    <source>
        <dbReference type="Proteomes" id="UP001223261"/>
    </source>
</evidence>
<keyword evidence="1" id="KW-1133">Transmembrane helix</keyword>
<dbReference type="RefSeq" id="WP_282862173.1">
    <property type="nucleotide sequence ID" value="NZ_CP118848.1"/>
</dbReference>
<dbReference type="Proteomes" id="UP001223261">
    <property type="component" value="Chromosome"/>
</dbReference>
<keyword evidence="1" id="KW-0472">Membrane</keyword>
<protein>
    <submittedName>
        <fullName evidence="2">Uncharacterized protein</fullName>
    </submittedName>
</protein>
<organism evidence="2 3">
    <name type="scientific">Mammaliicoccus lentus</name>
    <name type="common">Staphylococcus lentus</name>
    <dbReference type="NCBI Taxonomy" id="42858"/>
    <lineage>
        <taxon>Bacteria</taxon>
        <taxon>Bacillati</taxon>
        <taxon>Bacillota</taxon>
        <taxon>Bacilli</taxon>
        <taxon>Bacillales</taxon>
        <taxon>Staphylococcaceae</taxon>
        <taxon>Mammaliicoccus</taxon>
    </lineage>
</organism>
<evidence type="ECO:0000256" key="1">
    <source>
        <dbReference type="SAM" id="Phobius"/>
    </source>
</evidence>
<accession>A0AAX3W4S4</accession>
<feature type="transmembrane region" description="Helical" evidence="1">
    <location>
        <begin position="6"/>
        <end position="31"/>
    </location>
</feature>
<dbReference type="EMBL" id="CP118848">
    <property type="protein sequence ID" value="WHI59931.1"/>
    <property type="molecule type" value="Genomic_DNA"/>
</dbReference>
<proteinExistence type="predicted"/>
<sequence length="49" mass="5579">MKSLIYKFLIGLLIFVIGAIGIVVLMFWLMVRGSHNTEHLTEKKQSKSS</sequence>
<name>A0AAX3W4S4_MAMLE</name>
<dbReference type="AlphaFoldDB" id="A0AAX3W4S4"/>
<gene>
    <name evidence="2" type="ORF">PYH69_14740</name>
</gene>
<reference evidence="2" key="1">
    <citation type="journal article" date="2023" name="Antibiotics">
        <title>Prevalence and Molecular Characterization of Methicillin-Resistant Staphylococci (MRS) and Mammaliicocci (MRM) in Dromedary Camels from Algeria: First Detection of SCCmec-mecC Hybrid in Methicillin-Resistant Mammaliicoccus lentus.</title>
        <authorList>
            <person name="Belhout C."/>
            <person name="Boyen F."/>
            <person name="Vereecke N."/>
            <person name="Theuns S."/>
            <person name="Taibi N."/>
            <person name="Stegger M."/>
            <person name="de la Fe-Rodriguez P.Y."/>
            <person name="Bouayad L."/>
            <person name="Elgroud R."/>
            <person name="Butaye P."/>
        </authorList>
    </citation>
    <scope>NUCLEOTIDE SEQUENCE</scope>
    <source>
        <strain evidence="2">7048</strain>
    </source>
</reference>
<keyword evidence="1" id="KW-0812">Transmembrane</keyword>
<evidence type="ECO:0000313" key="2">
    <source>
        <dbReference type="EMBL" id="WHI59931.1"/>
    </source>
</evidence>